<proteinExistence type="predicted"/>
<feature type="compositionally biased region" description="Low complexity" evidence="1">
    <location>
        <begin position="244"/>
        <end position="261"/>
    </location>
</feature>
<feature type="region of interest" description="Disordered" evidence="1">
    <location>
        <begin position="539"/>
        <end position="633"/>
    </location>
</feature>
<dbReference type="Proteomes" id="UP001148312">
    <property type="component" value="Unassembled WGS sequence"/>
</dbReference>
<feature type="compositionally biased region" description="Basic and acidic residues" evidence="1">
    <location>
        <begin position="338"/>
        <end position="347"/>
    </location>
</feature>
<protein>
    <submittedName>
        <fullName evidence="2">Uncharacterized protein</fullName>
    </submittedName>
</protein>
<reference evidence="2" key="2">
    <citation type="journal article" date="2023" name="IMA Fungus">
        <title>Comparative genomic study of the Penicillium genus elucidates a diverse pangenome and 15 lateral gene transfer events.</title>
        <authorList>
            <person name="Petersen C."/>
            <person name="Sorensen T."/>
            <person name="Nielsen M.R."/>
            <person name="Sondergaard T.E."/>
            <person name="Sorensen J.L."/>
            <person name="Fitzpatrick D.A."/>
            <person name="Frisvad J.C."/>
            <person name="Nielsen K.L."/>
        </authorList>
    </citation>
    <scope>NUCLEOTIDE SEQUENCE</scope>
    <source>
        <strain evidence="2">IBT 30728</strain>
    </source>
</reference>
<feature type="compositionally biased region" description="Polar residues" evidence="1">
    <location>
        <begin position="316"/>
        <end position="329"/>
    </location>
</feature>
<feature type="region of interest" description="Disordered" evidence="1">
    <location>
        <begin position="236"/>
        <end position="371"/>
    </location>
</feature>
<keyword evidence="3" id="KW-1185">Reference proteome</keyword>
<feature type="region of interest" description="Disordered" evidence="1">
    <location>
        <begin position="175"/>
        <end position="213"/>
    </location>
</feature>
<evidence type="ECO:0000313" key="2">
    <source>
        <dbReference type="EMBL" id="KAJ5493498.1"/>
    </source>
</evidence>
<name>A0A9W9XII5_9EURO</name>
<dbReference type="AlphaFoldDB" id="A0A9W9XII5"/>
<feature type="compositionally biased region" description="Low complexity" evidence="1">
    <location>
        <begin position="359"/>
        <end position="371"/>
    </location>
</feature>
<evidence type="ECO:0000313" key="3">
    <source>
        <dbReference type="Proteomes" id="UP001148312"/>
    </source>
</evidence>
<feature type="compositionally biased region" description="Basic and acidic residues" evidence="1">
    <location>
        <begin position="595"/>
        <end position="608"/>
    </location>
</feature>
<dbReference type="RefSeq" id="XP_056793878.1">
    <property type="nucleotide sequence ID" value="XM_056931847.1"/>
</dbReference>
<feature type="region of interest" description="Disordered" evidence="1">
    <location>
        <begin position="17"/>
        <end position="41"/>
    </location>
</feature>
<accession>A0A9W9XII5</accession>
<feature type="compositionally biased region" description="Basic residues" evidence="1">
    <location>
        <begin position="421"/>
        <end position="441"/>
    </location>
</feature>
<feature type="compositionally biased region" description="Polar residues" evidence="1">
    <location>
        <begin position="17"/>
        <end position="27"/>
    </location>
</feature>
<comment type="caution">
    <text evidence="2">The sequence shown here is derived from an EMBL/GenBank/DDBJ whole genome shotgun (WGS) entry which is preliminary data.</text>
</comment>
<dbReference type="GeneID" id="81622096"/>
<feature type="compositionally biased region" description="Polar residues" evidence="1">
    <location>
        <begin position="539"/>
        <end position="553"/>
    </location>
</feature>
<evidence type="ECO:0000256" key="1">
    <source>
        <dbReference type="SAM" id="MobiDB-lite"/>
    </source>
</evidence>
<organism evidence="2 3">
    <name type="scientific">Penicillium diatomitis</name>
    <dbReference type="NCBI Taxonomy" id="2819901"/>
    <lineage>
        <taxon>Eukaryota</taxon>
        <taxon>Fungi</taxon>
        <taxon>Dikarya</taxon>
        <taxon>Ascomycota</taxon>
        <taxon>Pezizomycotina</taxon>
        <taxon>Eurotiomycetes</taxon>
        <taxon>Eurotiomycetidae</taxon>
        <taxon>Eurotiales</taxon>
        <taxon>Aspergillaceae</taxon>
        <taxon>Penicillium</taxon>
    </lineage>
</organism>
<dbReference type="EMBL" id="JAPWDQ010000002">
    <property type="protein sequence ID" value="KAJ5493498.1"/>
    <property type="molecule type" value="Genomic_DNA"/>
</dbReference>
<gene>
    <name evidence="2" type="ORF">N7539_002244</name>
</gene>
<reference evidence="2" key="1">
    <citation type="submission" date="2022-12" db="EMBL/GenBank/DDBJ databases">
        <authorList>
            <person name="Petersen C."/>
        </authorList>
    </citation>
    <scope>NUCLEOTIDE SEQUENCE</scope>
    <source>
        <strain evidence="2">IBT 30728</strain>
    </source>
</reference>
<feature type="compositionally biased region" description="Basic and acidic residues" evidence="1">
    <location>
        <begin position="504"/>
        <end position="516"/>
    </location>
</feature>
<sequence>MHSQLILRLTVEVASGDSWSASHSPSQAAVDGRGRGQDNSDAEGTRAMLIVVKDPETMSVQQLTVMIQDQWKDVWPLEGPLCVGRLINKAFPHARFSLRSTVADVWLDRGRAALEGFDQRGTVTVIPEATVPSVILCRCQGATAPLVEVVEGTSRPAKRKLIEEICESTTPTDAMEGITKIDQAQPRTPEQGAKRRRLSGSTGGDSSSKSCETQVFSTKTITPCCYGAMRVPSFACPSGHRRNTSTVSGGSSTRGLGLGITASPGYRRQLQSLRPSTGEGLGSQFLPPPPRPRFSSPFRFREGMPSQPPDDAPSFGQRQLQARLSTSSAPERALAQNHDAEPPRQEISDDEMTSPPKPVSKTSSSTPSFKWSSLLPELRGIERQQKATFTKQARVTLNEMLQISKELTKIEGETGRDPAQRKRLLSAMRKRLDRRRDKVRKMKAEGSLLVPEIPNLEDPAIENGDLQPPQKNEPMKAGLLPKGGAKIKIPTSPAGRSPATASHHGSDCKDEPKDVTPESTGVMVCINGDCTDVISTATKDTTREAQSTGSSTIADRLPESFTSGEEILTESEGSDIAHHAKLTKTKRPPSSLEIRITREKSLKSDASFHKLTRSARSSSKLPTGDCFSRRLNG</sequence>
<feature type="region of interest" description="Disordered" evidence="1">
    <location>
        <begin position="412"/>
        <end position="521"/>
    </location>
</feature>